<dbReference type="SUPFAM" id="SSF101447">
    <property type="entry name" value="Formin homology 2 domain (FH2 domain)"/>
    <property type="match status" value="1"/>
</dbReference>
<dbReference type="EMBL" id="JAWDJR010000014">
    <property type="protein sequence ID" value="KAK9963238.1"/>
    <property type="molecule type" value="Genomic_DNA"/>
</dbReference>
<dbReference type="PROSITE" id="PS51444">
    <property type="entry name" value="FH2"/>
    <property type="match status" value="1"/>
</dbReference>
<dbReference type="PANTHER" id="PTHR45691">
    <property type="entry name" value="PROTEIN DIAPHANOUS"/>
    <property type="match status" value="1"/>
</dbReference>
<dbReference type="PANTHER" id="PTHR45691:SF3">
    <property type="entry name" value="PROTEIN DIAPHANOUS HOMOLOG 2"/>
    <property type="match status" value="1"/>
</dbReference>
<dbReference type="Pfam" id="PF02181">
    <property type="entry name" value="FH2"/>
    <property type="match status" value="1"/>
</dbReference>
<dbReference type="GO" id="GO:0030041">
    <property type="term" value="P:actin filament polymerization"/>
    <property type="evidence" value="ECO:0007669"/>
    <property type="project" value="TreeGrafter"/>
</dbReference>
<accession>A0AAW1ZQV8</accession>
<dbReference type="InterPro" id="IPR051412">
    <property type="entry name" value="Formin_Homology_Diaphanous_sf"/>
</dbReference>
<comment type="caution">
    <text evidence="2">The sequence shown here is derived from an EMBL/GenBank/DDBJ whole genome shotgun (WGS) entry which is preliminary data.</text>
</comment>
<evidence type="ECO:0000259" key="1">
    <source>
        <dbReference type="PROSITE" id="PS51444"/>
    </source>
</evidence>
<dbReference type="Proteomes" id="UP001479290">
    <property type="component" value="Unassembled WGS sequence"/>
</dbReference>
<evidence type="ECO:0000313" key="2">
    <source>
        <dbReference type="EMBL" id="KAK9963238.1"/>
    </source>
</evidence>
<keyword evidence="3" id="KW-1185">Reference proteome</keyword>
<evidence type="ECO:0000313" key="3">
    <source>
        <dbReference type="Proteomes" id="UP001479290"/>
    </source>
</evidence>
<protein>
    <recommendedName>
        <fullName evidence="1">FH2 domain-containing protein</fullName>
    </recommendedName>
</protein>
<dbReference type="InterPro" id="IPR042201">
    <property type="entry name" value="FH2_Formin_sf"/>
</dbReference>
<dbReference type="InterPro" id="IPR015425">
    <property type="entry name" value="FH2_Formin"/>
</dbReference>
<dbReference type="GO" id="GO:0005884">
    <property type="term" value="C:actin filament"/>
    <property type="evidence" value="ECO:0007669"/>
    <property type="project" value="TreeGrafter"/>
</dbReference>
<dbReference type="SMART" id="SM00498">
    <property type="entry name" value="FH2"/>
    <property type="match status" value="1"/>
</dbReference>
<sequence>MTQFKKKAKELRILDAKTAQNLSIFLGSFRLPYEEIRDIVLQVDEERLSEALIQNLIKNLPEQKELSNLAELKNEYEELCESEQFGIVMSSVKMLRPRLNGILFKLTFEEQVNNIRPDIMNVTFACEEVKKSEGFSMLLEMVLLVGNYMNAGSRNAQTFGFNISFLCKLRDTKSTDQNTTLLHFLAEKCEEKYPEILKFPDELEHVESASKVSAQILKASLDTMERHIERLESDIKNFPKTDDKQDKEDWNLSEGKWRGTDTLRQRRGLAASPEDCKSQPGPECKRRRISSLSHLICHQSRRAALAEYSHVRLMIRVGIFSTREREVSERAAAERERLHPHCAPVATRFQRRRSPAAEMLTDSTFTHSCASSFADDRADIVTELKEAESCFTQPLWTAG</sequence>
<reference evidence="2 3" key="1">
    <citation type="submission" date="2024-05" db="EMBL/GenBank/DDBJ databases">
        <title>A high-quality chromosomal-level genome assembly of Topmouth culter (Culter alburnus).</title>
        <authorList>
            <person name="Zhao H."/>
        </authorList>
    </citation>
    <scope>NUCLEOTIDE SEQUENCE [LARGE SCALE GENOMIC DNA]</scope>
    <source>
        <strain evidence="2">CATC2023</strain>
        <tissue evidence="2">Muscle</tissue>
    </source>
</reference>
<feature type="domain" description="FH2" evidence="1">
    <location>
        <begin position="1"/>
        <end position="329"/>
    </location>
</feature>
<gene>
    <name evidence="2" type="ORF">ABG768_006439</name>
</gene>
<organism evidence="2 3">
    <name type="scientific">Culter alburnus</name>
    <name type="common">Topmouth culter</name>
    <dbReference type="NCBI Taxonomy" id="194366"/>
    <lineage>
        <taxon>Eukaryota</taxon>
        <taxon>Metazoa</taxon>
        <taxon>Chordata</taxon>
        <taxon>Craniata</taxon>
        <taxon>Vertebrata</taxon>
        <taxon>Euteleostomi</taxon>
        <taxon>Actinopterygii</taxon>
        <taxon>Neopterygii</taxon>
        <taxon>Teleostei</taxon>
        <taxon>Ostariophysi</taxon>
        <taxon>Cypriniformes</taxon>
        <taxon>Xenocyprididae</taxon>
        <taxon>Xenocypridinae</taxon>
        <taxon>Culter</taxon>
    </lineage>
</organism>
<name>A0AAW1ZQV8_CULAL</name>
<proteinExistence type="predicted"/>
<dbReference type="AlphaFoldDB" id="A0AAW1ZQV8"/>
<dbReference type="Gene3D" id="1.20.58.2220">
    <property type="entry name" value="Formin, FH2 domain"/>
    <property type="match status" value="1"/>
</dbReference>